<protein>
    <submittedName>
        <fullName evidence="3">RNA-directed DNA polymerase from mobile element jockey</fullName>
    </submittedName>
</protein>
<sequence>MSCSSISIKHTSSGVASYEGIGENHRGQGQVNSEDAPAVPTCSQPKRLSLHGPYGLSHCRGETRCLTPTAQVVSFEWQETLHSTTDLHITGYTSYACGCTSCRGIATYVRNDLTADITNPTVNSPTDVQKCILWLNGKIWTIYNVYNPPTNTCRIDDLQENIYHNTILAGDFNGHSLLWGYQDTNNNGKYLEEVCTTTNLSIQQNENSPPTLLHRAHNTLSRPDLTVMSPDLENDSEIRVLPDMGSDNRPTLITIRQNGIPPRQQRSRWNFKKANWEGFRATSEREFRNNSWEEDIDGLEEIFTSSIRKSSNLHIPKGSHQKYKPFWNEETEAAVSSRRQARIELEACPTIARKKTTTKPQQW</sequence>
<reference evidence="3 4" key="1">
    <citation type="journal article" date="2021" name="Elife">
        <title>Chloroplast acquisition without the gene transfer in kleptoplastic sea slugs, Plakobranchus ocellatus.</title>
        <authorList>
            <person name="Maeda T."/>
            <person name="Takahashi S."/>
            <person name="Yoshida T."/>
            <person name="Shimamura S."/>
            <person name="Takaki Y."/>
            <person name="Nagai Y."/>
            <person name="Toyoda A."/>
            <person name="Suzuki Y."/>
            <person name="Arimoto A."/>
            <person name="Ishii H."/>
            <person name="Satoh N."/>
            <person name="Nishiyama T."/>
            <person name="Hasebe M."/>
            <person name="Maruyama T."/>
            <person name="Minagawa J."/>
            <person name="Obokata J."/>
            <person name="Shigenobu S."/>
        </authorList>
    </citation>
    <scope>NUCLEOTIDE SEQUENCE [LARGE SCALE GENOMIC DNA]</scope>
</reference>
<dbReference type="InterPro" id="IPR052560">
    <property type="entry name" value="RdDP_mobile_element"/>
</dbReference>
<keyword evidence="3" id="KW-0695">RNA-directed DNA polymerase</keyword>
<dbReference type="AlphaFoldDB" id="A0AAV4IZN7"/>
<dbReference type="EMBL" id="BMAT01002858">
    <property type="protein sequence ID" value="GFS15615.1"/>
    <property type="molecule type" value="Genomic_DNA"/>
</dbReference>
<dbReference type="GO" id="GO:0003964">
    <property type="term" value="F:RNA-directed DNA polymerase activity"/>
    <property type="evidence" value="ECO:0007669"/>
    <property type="project" value="UniProtKB-KW"/>
</dbReference>
<dbReference type="PANTHER" id="PTHR36688:SF2">
    <property type="entry name" value="ENDONUCLEASE_EXONUCLEASE_PHOSPHATASE DOMAIN-CONTAINING PROTEIN"/>
    <property type="match status" value="1"/>
</dbReference>
<accession>A0AAV4IZN7</accession>
<name>A0AAV4IZN7_9GAST</name>
<dbReference type="InterPro" id="IPR005135">
    <property type="entry name" value="Endo/exonuclease/phosphatase"/>
</dbReference>
<evidence type="ECO:0000259" key="2">
    <source>
        <dbReference type="Pfam" id="PF14529"/>
    </source>
</evidence>
<evidence type="ECO:0000313" key="4">
    <source>
        <dbReference type="Proteomes" id="UP000762676"/>
    </source>
</evidence>
<comment type="caution">
    <text evidence="3">The sequence shown here is derived from an EMBL/GenBank/DDBJ whole genome shotgun (WGS) entry which is preliminary data.</text>
</comment>
<keyword evidence="3" id="KW-0808">Transferase</keyword>
<dbReference type="PANTHER" id="PTHR36688">
    <property type="entry name" value="ENDO/EXONUCLEASE/PHOSPHATASE DOMAIN-CONTAINING PROTEIN"/>
    <property type="match status" value="1"/>
</dbReference>
<dbReference type="Proteomes" id="UP000762676">
    <property type="component" value="Unassembled WGS sequence"/>
</dbReference>
<evidence type="ECO:0000313" key="3">
    <source>
        <dbReference type="EMBL" id="GFS15615.1"/>
    </source>
</evidence>
<dbReference type="InterPro" id="IPR036691">
    <property type="entry name" value="Endo/exonu/phosph_ase_sf"/>
</dbReference>
<gene>
    <name evidence="3" type="ORF">ElyMa_001453300</name>
</gene>
<dbReference type="Gene3D" id="3.60.10.10">
    <property type="entry name" value="Endonuclease/exonuclease/phosphatase"/>
    <property type="match status" value="1"/>
</dbReference>
<dbReference type="Pfam" id="PF14529">
    <property type="entry name" value="Exo_endo_phos_2"/>
    <property type="match status" value="1"/>
</dbReference>
<proteinExistence type="predicted"/>
<organism evidence="3 4">
    <name type="scientific">Elysia marginata</name>
    <dbReference type="NCBI Taxonomy" id="1093978"/>
    <lineage>
        <taxon>Eukaryota</taxon>
        <taxon>Metazoa</taxon>
        <taxon>Spiralia</taxon>
        <taxon>Lophotrochozoa</taxon>
        <taxon>Mollusca</taxon>
        <taxon>Gastropoda</taxon>
        <taxon>Heterobranchia</taxon>
        <taxon>Euthyneura</taxon>
        <taxon>Panpulmonata</taxon>
        <taxon>Sacoglossa</taxon>
        <taxon>Placobranchoidea</taxon>
        <taxon>Plakobranchidae</taxon>
        <taxon>Elysia</taxon>
    </lineage>
</organism>
<feature type="region of interest" description="Disordered" evidence="1">
    <location>
        <begin position="17"/>
        <end position="42"/>
    </location>
</feature>
<keyword evidence="3" id="KW-0548">Nucleotidyltransferase</keyword>
<evidence type="ECO:0000256" key="1">
    <source>
        <dbReference type="SAM" id="MobiDB-lite"/>
    </source>
</evidence>
<keyword evidence="4" id="KW-1185">Reference proteome</keyword>
<dbReference type="SUPFAM" id="SSF56219">
    <property type="entry name" value="DNase I-like"/>
    <property type="match status" value="1"/>
</dbReference>
<feature type="domain" description="Endonuclease/exonuclease/phosphatase" evidence="2">
    <location>
        <begin position="141"/>
        <end position="250"/>
    </location>
</feature>